<comment type="caution">
    <text evidence="2">The sequence shown here is derived from an EMBL/GenBank/DDBJ whole genome shotgun (WGS) entry which is preliminary data.</text>
</comment>
<evidence type="ECO:0000313" key="2">
    <source>
        <dbReference type="EMBL" id="CAH3175431.1"/>
    </source>
</evidence>
<name>A0ABN8R941_9CNID</name>
<dbReference type="EMBL" id="CALNXI010001708">
    <property type="protein sequence ID" value="CAH3175431.1"/>
    <property type="molecule type" value="Genomic_DNA"/>
</dbReference>
<dbReference type="Proteomes" id="UP001159427">
    <property type="component" value="Unassembled WGS sequence"/>
</dbReference>
<gene>
    <name evidence="2" type="ORF">PEVE_00010123</name>
</gene>
<protein>
    <submittedName>
        <fullName evidence="2">Uncharacterized protein</fullName>
    </submittedName>
</protein>
<reference evidence="2 3" key="1">
    <citation type="submission" date="2022-05" db="EMBL/GenBank/DDBJ databases">
        <authorList>
            <consortium name="Genoscope - CEA"/>
            <person name="William W."/>
        </authorList>
    </citation>
    <scope>NUCLEOTIDE SEQUENCE [LARGE SCALE GENOMIC DNA]</scope>
</reference>
<feature type="region of interest" description="Disordered" evidence="1">
    <location>
        <begin position="1"/>
        <end position="33"/>
    </location>
</feature>
<keyword evidence="3" id="KW-1185">Reference proteome</keyword>
<feature type="non-terminal residue" evidence="2">
    <location>
        <position position="1"/>
    </location>
</feature>
<feature type="non-terminal residue" evidence="2">
    <location>
        <position position="166"/>
    </location>
</feature>
<sequence length="166" mass="19853">FFLSERKTKKIKSTPIEKRQSTQSSSWQQEPRSITDLPEAQQSLVHECRNHWHQIRTRFSRKNRLLDWYNFRLSSLQPQELITHLNNIFTDQSTVFKLNMSFGFILRNNETGALQYYYASRNNEQVLEAPSQITTAADLQQVREALLNLDVWEWVRQRRPNSKWVV</sequence>
<proteinExistence type="predicted"/>
<accession>A0ABN8R941</accession>
<evidence type="ECO:0000256" key="1">
    <source>
        <dbReference type="SAM" id="MobiDB-lite"/>
    </source>
</evidence>
<organism evidence="2 3">
    <name type="scientific">Porites evermanni</name>
    <dbReference type="NCBI Taxonomy" id="104178"/>
    <lineage>
        <taxon>Eukaryota</taxon>
        <taxon>Metazoa</taxon>
        <taxon>Cnidaria</taxon>
        <taxon>Anthozoa</taxon>
        <taxon>Hexacorallia</taxon>
        <taxon>Scleractinia</taxon>
        <taxon>Fungiina</taxon>
        <taxon>Poritidae</taxon>
        <taxon>Porites</taxon>
    </lineage>
</organism>
<feature type="compositionally biased region" description="Polar residues" evidence="1">
    <location>
        <begin position="21"/>
        <end position="32"/>
    </location>
</feature>
<evidence type="ECO:0000313" key="3">
    <source>
        <dbReference type="Proteomes" id="UP001159427"/>
    </source>
</evidence>